<accession>A0A7S2LNJ1</accession>
<dbReference type="AlphaFoldDB" id="A0A7S2LNJ1"/>
<dbReference type="PANTHER" id="PTHR43827:SF8">
    <property type="entry name" value="ALDO_KETO REDUCTASE FAMILY PROTEIN"/>
    <property type="match status" value="1"/>
</dbReference>
<sequence>MDLAPTPIVAPNIGFGTAALGAQCAAAVTMALEAGFRTFDTAEAPYWYDQTAVGEALHSFIQLLPECEDIPTACVEENLMISTKIPPWELTSIENIRNQARQSQETLLGFCSVGDTRYPLDAYFIHAPQCWRGWHPYCQTGNEATLSLRDAWLAMEQVVTIDKSARRIGLSNVSPGELLDIIQFAKSRTNGRIPDVLQAYADPLRPATELRRICAEHGIEFLSYSTLGTQHAMQGKGNPVLTNPLIVDLAEYYQRSTAEVVLSWAIQRGMSVIPRSSKRTHIMELANLIYSPPFLEEGHLEAIDMLAQ</sequence>
<feature type="domain" description="NADP-dependent oxidoreductase" evidence="1">
    <location>
        <begin position="13"/>
        <end position="288"/>
    </location>
</feature>
<dbReference type="Gene3D" id="3.20.20.100">
    <property type="entry name" value="NADP-dependent oxidoreductase domain"/>
    <property type="match status" value="1"/>
</dbReference>
<dbReference type="GO" id="GO:0016491">
    <property type="term" value="F:oxidoreductase activity"/>
    <property type="evidence" value="ECO:0007669"/>
    <property type="project" value="InterPro"/>
</dbReference>
<dbReference type="SUPFAM" id="SSF51430">
    <property type="entry name" value="NAD(P)-linked oxidoreductase"/>
    <property type="match status" value="1"/>
</dbReference>
<dbReference type="CDD" id="cd19071">
    <property type="entry name" value="AKR_AKR1-5-like"/>
    <property type="match status" value="1"/>
</dbReference>
<dbReference type="Pfam" id="PF00248">
    <property type="entry name" value="Aldo_ket_red"/>
    <property type="match status" value="1"/>
</dbReference>
<organism evidence="2">
    <name type="scientific">Leptocylindrus danicus</name>
    <dbReference type="NCBI Taxonomy" id="163516"/>
    <lineage>
        <taxon>Eukaryota</taxon>
        <taxon>Sar</taxon>
        <taxon>Stramenopiles</taxon>
        <taxon>Ochrophyta</taxon>
        <taxon>Bacillariophyta</taxon>
        <taxon>Coscinodiscophyceae</taxon>
        <taxon>Chaetocerotophycidae</taxon>
        <taxon>Leptocylindrales</taxon>
        <taxon>Leptocylindraceae</taxon>
        <taxon>Leptocylindrus</taxon>
    </lineage>
</organism>
<gene>
    <name evidence="2" type="ORF">LDAN0321_LOCUS19803</name>
</gene>
<dbReference type="PANTHER" id="PTHR43827">
    <property type="entry name" value="2,5-DIKETO-D-GLUCONIC ACID REDUCTASE"/>
    <property type="match status" value="1"/>
</dbReference>
<reference evidence="2" key="1">
    <citation type="submission" date="2021-01" db="EMBL/GenBank/DDBJ databases">
        <authorList>
            <person name="Corre E."/>
            <person name="Pelletier E."/>
            <person name="Niang G."/>
            <person name="Scheremetjew M."/>
            <person name="Finn R."/>
            <person name="Kale V."/>
            <person name="Holt S."/>
            <person name="Cochrane G."/>
            <person name="Meng A."/>
            <person name="Brown T."/>
            <person name="Cohen L."/>
        </authorList>
    </citation>
    <scope>NUCLEOTIDE SEQUENCE</scope>
    <source>
        <strain evidence="2">B650</strain>
    </source>
</reference>
<evidence type="ECO:0000313" key="2">
    <source>
        <dbReference type="EMBL" id="CAD9610520.1"/>
    </source>
</evidence>
<proteinExistence type="predicted"/>
<dbReference type="InterPro" id="IPR036812">
    <property type="entry name" value="NAD(P)_OxRdtase_dom_sf"/>
</dbReference>
<dbReference type="PRINTS" id="PR00069">
    <property type="entry name" value="ALDKETRDTASE"/>
</dbReference>
<dbReference type="InterPro" id="IPR020471">
    <property type="entry name" value="AKR"/>
</dbReference>
<dbReference type="EMBL" id="HBGY01031741">
    <property type="protein sequence ID" value="CAD9610520.1"/>
    <property type="molecule type" value="Transcribed_RNA"/>
</dbReference>
<protein>
    <recommendedName>
        <fullName evidence="1">NADP-dependent oxidoreductase domain-containing protein</fullName>
    </recommendedName>
</protein>
<evidence type="ECO:0000259" key="1">
    <source>
        <dbReference type="Pfam" id="PF00248"/>
    </source>
</evidence>
<dbReference type="InterPro" id="IPR023210">
    <property type="entry name" value="NADP_OxRdtase_dom"/>
</dbReference>
<name>A0A7S2LNJ1_9STRA</name>